<reference evidence="1" key="2">
    <citation type="submission" date="2020-11" db="EMBL/GenBank/DDBJ databases">
        <authorList>
            <person name="McCartney M.A."/>
            <person name="Auch B."/>
            <person name="Kono T."/>
            <person name="Mallez S."/>
            <person name="Becker A."/>
            <person name="Gohl D.M."/>
            <person name="Silverstein K.A.T."/>
            <person name="Koren S."/>
            <person name="Bechman K.B."/>
            <person name="Herman A."/>
            <person name="Abrahante J.E."/>
            <person name="Garbe J."/>
        </authorList>
    </citation>
    <scope>NUCLEOTIDE SEQUENCE</scope>
    <source>
        <strain evidence="1">Duluth1</strain>
        <tissue evidence="1">Whole animal</tissue>
    </source>
</reference>
<name>A0A9D4QMY3_DREPO</name>
<accession>A0A9D4QMY3</accession>
<proteinExistence type="predicted"/>
<comment type="caution">
    <text evidence="1">The sequence shown here is derived from an EMBL/GenBank/DDBJ whole genome shotgun (WGS) entry which is preliminary data.</text>
</comment>
<dbReference type="AlphaFoldDB" id="A0A9D4QMY3"/>
<dbReference type="EMBL" id="JAIWYP010000004">
    <property type="protein sequence ID" value="KAH3837091.1"/>
    <property type="molecule type" value="Genomic_DNA"/>
</dbReference>
<dbReference type="Proteomes" id="UP000828390">
    <property type="component" value="Unassembled WGS sequence"/>
</dbReference>
<keyword evidence="2" id="KW-1185">Reference proteome</keyword>
<sequence length="100" mass="11280">MRWKQVLPRVVVIVAGHATRAVQEIISLEVVQGTITNENSITKSRKTSNRHLSRSTADGYIYRDLNVGQIVMGVTEIQELVKVGIKQNTKDNGLYVRLYL</sequence>
<evidence type="ECO:0000313" key="2">
    <source>
        <dbReference type="Proteomes" id="UP000828390"/>
    </source>
</evidence>
<organism evidence="1 2">
    <name type="scientific">Dreissena polymorpha</name>
    <name type="common">Zebra mussel</name>
    <name type="synonym">Mytilus polymorpha</name>
    <dbReference type="NCBI Taxonomy" id="45954"/>
    <lineage>
        <taxon>Eukaryota</taxon>
        <taxon>Metazoa</taxon>
        <taxon>Spiralia</taxon>
        <taxon>Lophotrochozoa</taxon>
        <taxon>Mollusca</taxon>
        <taxon>Bivalvia</taxon>
        <taxon>Autobranchia</taxon>
        <taxon>Heteroconchia</taxon>
        <taxon>Euheterodonta</taxon>
        <taxon>Imparidentia</taxon>
        <taxon>Neoheterodontei</taxon>
        <taxon>Myida</taxon>
        <taxon>Dreissenoidea</taxon>
        <taxon>Dreissenidae</taxon>
        <taxon>Dreissena</taxon>
    </lineage>
</organism>
<evidence type="ECO:0000313" key="1">
    <source>
        <dbReference type="EMBL" id="KAH3837091.1"/>
    </source>
</evidence>
<protein>
    <submittedName>
        <fullName evidence="1">Uncharacterized protein</fullName>
    </submittedName>
</protein>
<reference evidence="1" key="1">
    <citation type="journal article" date="2019" name="bioRxiv">
        <title>The Genome of the Zebra Mussel, Dreissena polymorpha: A Resource for Invasive Species Research.</title>
        <authorList>
            <person name="McCartney M.A."/>
            <person name="Auch B."/>
            <person name="Kono T."/>
            <person name="Mallez S."/>
            <person name="Zhang Y."/>
            <person name="Obille A."/>
            <person name="Becker A."/>
            <person name="Abrahante J.E."/>
            <person name="Garbe J."/>
            <person name="Badalamenti J.P."/>
            <person name="Herman A."/>
            <person name="Mangelson H."/>
            <person name="Liachko I."/>
            <person name="Sullivan S."/>
            <person name="Sone E.D."/>
            <person name="Koren S."/>
            <person name="Silverstein K.A.T."/>
            <person name="Beckman K.B."/>
            <person name="Gohl D.M."/>
        </authorList>
    </citation>
    <scope>NUCLEOTIDE SEQUENCE</scope>
    <source>
        <strain evidence="1">Duluth1</strain>
        <tissue evidence="1">Whole animal</tissue>
    </source>
</reference>
<gene>
    <name evidence="1" type="ORF">DPMN_110469</name>
</gene>